<dbReference type="EMBL" id="BTRK01000004">
    <property type="protein sequence ID" value="GMR50586.1"/>
    <property type="molecule type" value="Genomic_DNA"/>
</dbReference>
<comment type="caution">
    <text evidence="1">The sequence shown here is derived from an EMBL/GenBank/DDBJ whole genome shotgun (WGS) entry which is preliminary data.</text>
</comment>
<dbReference type="PANTHER" id="PTHR40326:SF1">
    <property type="entry name" value="RING-TYPE DOMAIN-CONTAINING PROTEIN-RELATED"/>
    <property type="match status" value="1"/>
</dbReference>
<keyword evidence="2" id="KW-1185">Reference proteome</keyword>
<name>A0AAN5CTJ2_9BILA</name>
<protein>
    <submittedName>
        <fullName evidence="1">Uncharacterized protein</fullName>
    </submittedName>
</protein>
<feature type="non-terminal residue" evidence="1">
    <location>
        <position position="1"/>
    </location>
</feature>
<evidence type="ECO:0000313" key="2">
    <source>
        <dbReference type="Proteomes" id="UP001328107"/>
    </source>
</evidence>
<organism evidence="1 2">
    <name type="scientific">Pristionchus mayeri</name>
    <dbReference type="NCBI Taxonomy" id="1317129"/>
    <lineage>
        <taxon>Eukaryota</taxon>
        <taxon>Metazoa</taxon>
        <taxon>Ecdysozoa</taxon>
        <taxon>Nematoda</taxon>
        <taxon>Chromadorea</taxon>
        <taxon>Rhabditida</taxon>
        <taxon>Rhabditina</taxon>
        <taxon>Diplogasteromorpha</taxon>
        <taxon>Diplogasteroidea</taxon>
        <taxon>Neodiplogasteridae</taxon>
        <taxon>Pristionchus</taxon>
    </lineage>
</organism>
<evidence type="ECO:0000313" key="1">
    <source>
        <dbReference type="EMBL" id="GMR50586.1"/>
    </source>
</evidence>
<dbReference type="PANTHER" id="PTHR40326">
    <property type="entry name" value="PROTEIN CBG10816"/>
    <property type="match status" value="1"/>
</dbReference>
<dbReference type="Proteomes" id="UP001328107">
    <property type="component" value="Unassembled WGS sequence"/>
</dbReference>
<accession>A0AAN5CTJ2</accession>
<gene>
    <name evidence="1" type="ORF">PMAYCL1PPCAC_20781</name>
</gene>
<dbReference type="AlphaFoldDB" id="A0AAN5CTJ2"/>
<sequence>GLDQPAAIAVFEPGSSVAVVTERGIYIFKRVKNEQGETTSWSSRKITYKGSHRGIAVTAGGNVVSGVYGKIRLLDGEVSDGQEIVLASVDCNPIINDALFQNNQRRALVTASPCFMDIVENRLVMSDLRKQVISMWEIEETVTGLASITFVRAIDVQAFDNPAQAYKKSAEQVPLGKCAFASGIRMDESGWVMVVDAE</sequence>
<reference evidence="2" key="1">
    <citation type="submission" date="2022-10" db="EMBL/GenBank/DDBJ databases">
        <title>Genome assembly of Pristionchus species.</title>
        <authorList>
            <person name="Yoshida K."/>
            <person name="Sommer R.J."/>
        </authorList>
    </citation>
    <scope>NUCLEOTIDE SEQUENCE [LARGE SCALE GENOMIC DNA]</scope>
    <source>
        <strain evidence="2">RS5460</strain>
    </source>
</reference>
<proteinExistence type="predicted"/>